<evidence type="ECO:0000256" key="2">
    <source>
        <dbReference type="ARBA" id="ARBA00022723"/>
    </source>
</evidence>
<comment type="caution">
    <text evidence="5">The sequence shown here is derived from an EMBL/GenBank/DDBJ whole genome shotgun (WGS) entry which is preliminary data.</text>
</comment>
<protein>
    <submittedName>
        <fullName evidence="5">Methyl-accepting chemotaxis protein</fullName>
    </submittedName>
</protein>
<evidence type="ECO:0000256" key="3">
    <source>
        <dbReference type="ARBA" id="ARBA00023004"/>
    </source>
</evidence>
<accession>A0A0W8G3H3</accession>
<reference evidence="5" key="1">
    <citation type="journal article" date="2015" name="Proc. Natl. Acad. Sci. U.S.A.">
        <title>Networks of energetic and metabolic interactions define dynamics in microbial communities.</title>
        <authorList>
            <person name="Embree M."/>
            <person name="Liu J.K."/>
            <person name="Al-Bassam M.M."/>
            <person name="Zengler K."/>
        </authorList>
    </citation>
    <scope>NUCLEOTIDE SEQUENCE</scope>
</reference>
<evidence type="ECO:0000256" key="1">
    <source>
        <dbReference type="ARBA" id="ARBA00010587"/>
    </source>
</evidence>
<evidence type="ECO:0000313" key="5">
    <source>
        <dbReference type="EMBL" id="KUG27622.1"/>
    </source>
</evidence>
<name>A0A0W8G3H3_9ZZZZ</name>
<dbReference type="InterPro" id="IPR016131">
    <property type="entry name" value="Haemerythrin_Fe_BS"/>
</dbReference>
<dbReference type="InterPro" id="IPR012312">
    <property type="entry name" value="Hemerythrin-like"/>
</dbReference>
<dbReference type="InterPro" id="IPR012827">
    <property type="entry name" value="Hemerythrin_metal-bd"/>
</dbReference>
<dbReference type="Pfam" id="PF01814">
    <property type="entry name" value="Hemerythrin"/>
    <property type="match status" value="1"/>
</dbReference>
<dbReference type="EMBL" id="LNQE01000308">
    <property type="protein sequence ID" value="KUG27622.1"/>
    <property type="molecule type" value="Genomic_DNA"/>
</dbReference>
<proteinExistence type="inferred from homology"/>
<dbReference type="NCBIfam" id="TIGR02481">
    <property type="entry name" value="hemeryth_dom"/>
    <property type="match status" value="1"/>
</dbReference>
<dbReference type="PANTHER" id="PTHR37164:SF1">
    <property type="entry name" value="BACTERIOHEMERYTHRIN"/>
    <property type="match status" value="1"/>
</dbReference>
<keyword evidence="2" id="KW-0479">Metal-binding</keyword>
<gene>
    <name evidence="5" type="ORF">ASZ90_002527</name>
</gene>
<dbReference type="CDD" id="cd12107">
    <property type="entry name" value="Hemerythrin"/>
    <property type="match status" value="1"/>
</dbReference>
<dbReference type="InterPro" id="IPR050669">
    <property type="entry name" value="Hemerythrin"/>
</dbReference>
<dbReference type="SUPFAM" id="SSF47188">
    <property type="entry name" value="Hemerythrin-like"/>
    <property type="match status" value="1"/>
</dbReference>
<dbReference type="PROSITE" id="PS00550">
    <property type="entry name" value="HEMERYTHRINS"/>
    <property type="match status" value="1"/>
</dbReference>
<dbReference type="Gene3D" id="1.20.120.50">
    <property type="entry name" value="Hemerythrin-like"/>
    <property type="match status" value="1"/>
</dbReference>
<comment type="similarity">
    <text evidence="1">Belongs to the hemerythrin family.</text>
</comment>
<evidence type="ECO:0000259" key="4">
    <source>
        <dbReference type="Pfam" id="PF01814"/>
    </source>
</evidence>
<feature type="domain" description="Hemerythrin-like" evidence="4">
    <location>
        <begin position="14"/>
        <end position="129"/>
    </location>
</feature>
<dbReference type="GO" id="GO:0046872">
    <property type="term" value="F:metal ion binding"/>
    <property type="evidence" value="ECO:0007669"/>
    <property type="project" value="UniProtKB-KW"/>
</dbReference>
<dbReference type="PANTHER" id="PTHR37164">
    <property type="entry name" value="BACTERIOHEMERYTHRIN"/>
    <property type="match status" value="1"/>
</dbReference>
<keyword evidence="3" id="KW-0408">Iron</keyword>
<dbReference type="NCBIfam" id="NF033749">
    <property type="entry name" value="bact_hemeryth"/>
    <property type="match status" value="1"/>
</dbReference>
<dbReference type="InterPro" id="IPR035938">
    <property type="entry name" value="Hemerythrin-like_sf"/>
</dbReference>
<sequence length="135" mass="15536">MALLEWNDRLSVNIREIDDQHKKLVDMVNRLHNAMKEGKADAIVMQIVEEMKKYAASHFATEERHMKTHGYPDYPVHKAEHDKFVAKVVAVEKDLKTGKCAMSMDILNFLSNWLVNHIKGTDKKYSPFLNKAGVV</sequence>
<organism evidence="5">
    <name type="scientific">hydrocarbon metagenome</name>
    <dbReference type="NCBI Taxonomy" id="938273"/>
    <lineage>
        <taxon>unclassified sequences</taxon>
        <taxon>metagenomes</taxon>
        <taxon>ecological metagenomes</taxon>
    </lineage>
</organism>
<dbReference type="AlphaFoldDB" id="A0A0W8G3H3"/>